<accession>A0ABR8E2K0</accession>
<proteinExistence type="predicted"/>
<dbReference type="EMBL" id="JACJSI010000352">
    <property type="protein sequence ID" value="MBD2535914.1"/>
    <property type="molecule type" value="Genomic_DNA"/>
</dbReference>
<sequence length="65" mass="7283">MFSKETQCPTSDQYLVSSYTNLVKRVIDASKSSRFIDVYSVRLTLPQMVVSHAHLIVTSLSPLPP</sequence>
<evidence type="ECO:0000313" key="2">
    <source>
        <dbReference type="Proteomes" id="UP000623440"/>
    </source>
</evidence>
<name>A0ABR8E2K0_9NOSO</name>
<gene>
    <name evidence="1" type="ORF">H6G97_43910</name>
</gene>
<comment type="caution">
    <text evidence="1">The sequence shown here is derived from an EMBL/GenBank/DDBJ whole genome shotgun (WGS) entry which is preliminary data.</text>
</comment>
<dbReference type="Proteomes" id="UP000623440">
    <property type="component" value="Unassembled WGS sequence"/>
</dbReference>
<keyword evidence="2" id="KW-1185">Reference proteome</keyword>
<reference evidence="1 2" key="1">
    <citation type="journal article" date="2020" name="ISME J.">
        <title>Comparative genomics reveals insights into cyanobacterial evolution and habitat adaptation.</title>
        <authorList>
            <person name="Chen M.Y."/>
            <person name="Teng W.K."/>
            <person name="Zhao L."/>
            <person name="Hu C.X."/>
            <person name="Zhou Y.K."/>
            <person name="Han B.P."/>
            <person name="Song L.R."/>
            <person name="Shu W.S."/>
        </authorList>
    </citation>
    <scope>NUCLEOTIDE SEQUENCE [LARGE SCALE GENOMIC DNA]</scope>
    <source>
        <strain evidence="1 2">FACHB-838</strain>
    </source>
</reference>
<evidence type="ECO:0000313" key="1">
    <source>
        <dbReference type="EMBL" id="MBD2535914.1"/>
    </source>
</evidence>
<organism evidence="1 2">
    <name type="scientific">Nostoc flagelliforme FACHB-838</name>
    <dbReference type="NCBI Taxonomy" id="2692904"/>
    <lineage>
        <taxon>Bacteria</taxon>
        <taxon>Bacillati</taxon>
        <taxon>Cyanobacteriota</taxon>
        <taxon>Cyanophyceae</taxon>
        <taxon>Nostocales</taxon>
        <taxon>Nostocaceae</taxon>
        <taxon>Nostoc</taxon>
    </lineage>
</organism>
<protein>
    <submittedName>
        <fullName evidence="1">Uncharacterized protein</fullName>
    </submittedName>
</protein>